<dbReference type="PROSITE" id="PS51184">
    <property type="entry name" value="JMJC"/>
    <property type="match status" value="1"/>
</dbReference>
<sequence>MLGEFVPRDVAATLAERGRGLSQRLVDFSPDTVKASYNRRPFLVSHHLDQHPAFRLSSLFSLCRRLPPSEVKYRVGVIPDTADFDSSYARFSKGLSLDDVLDRFEQSKAYICIYNPERDPAYRPILEGILSEVAAAINECDPVITWYSTYVFISTQDSVTPYHMDREMNFLLQVRGTKRVALWDPADDEVMSPADKDRLLSMFGSKRATYSPAFESKAMTYELRPGIGVHHPFIAPHRVTTGPELSVSLAFTFRTQKSDKLTSAHAFNHLLRRCGWLPAEVGHSPLADGIKVVASKAAQMPISLLQKAWRARRMAT</sequence>
<evidence type="ECO:0000313" key="3">
    <source>
        <dbReference type="Proteomes" id="UP001385892"/>
    </source>
</evidence>
<name>A0ABU8WLN0_9BURK</name>
<dbReference type="InterPro" id="IPR041667">
    <property type="entry name" value="Cupin_8"/>
</dbReference>
<protein>
    <submittedName>
        <fullName evidence="2">Cupin-like domain-containing protein</fullName>
    </submittedName>
</protein>
<keyword evidence="3" id="KW-1185">Reference proteome</keyword>
<proteinExistence type="predicted"/>
<accession>A0ABU8WLN0</accession>
<dbReference type="RefSeq" id="WP_340342797.1">
    <property type="nucleotide sequence ID" value="NZ_JBBKZT010000005.1"/>
</dbReference>
<organism evidence="2 3">
    <name type="scientific">Variovorax rhizosphaerae</name>
    <dbReference type="NCBI Taxonomy" id="1836200"/>
    <lineage>
        <taxon>Bacteria</taxon>
        <taxon>Pseudomonadati</taxon>
        <taxon>Pseudomonadota</taxon>
        <taxon>Betaproteobacteria</taxon>
        <taxon>Burkholderiales</taxon>
        <taxon>Comamonadaceae</taxon>
        <taxon>Variovorax</taxon>
    </lineage>
</organism>
<feature type="domain" description="JmjC" evidence="1">
    <location>
        <begin position="104"/>
        <end position="270"/>
    </location>
</feature>
<comment type="caution">
    <text evidence="2">The sequence shown here is derived from an EMBL/GenBank/DDBJ whole genome shotgun (WGS) entry which is preliminary data.</text>
</comment>
<dbReference type="SUPFAM" id="SSF51197">
    <property type="entry name" value="Clavaminate synthase-like"/>
    <property type="match status" value="1"/>
</dbReference>
<dbReference type="Pfam" id="PF13621">
    <property type="entry name" value="Cupin_8"/>
    <property type="match status" value="1"/>
</dbReference>
<gene>
    <name evidence="2" type="ORF">WKW82_13520</name>
</gene>
<dbReference type="InterPro" id="IPR003347">
    <property type="entry name" value="JmjC_dom"/>
</dbReference>
<evidence type="ECO:0000313" key="2">
    <source>
        <dbReference type="EMBL" id="MEJ8847673.1"/>
    </source>
</evidence>
<dbReference type="EMBL" id="JBBKZT010000005">
    <property type="protein sequence ID" value="MEJ8847673.1"/>
    <property type="molecule type" value="Genomic_DNA"/>
</dbReference>
<reference evidence="2 3" key="1">
    <citation type="submission" date="2024-03" db="EMBL/GenBank/DDBJ databases">
        <title>Novel species of the genus Variovorax.</title>
        <authorList>
            <person name="Liu Q."/>
            <person name="Xin Y.-H."/>
        </authorList>
    </citation>
    <scope>NUCLEOTIDE SEQUENCE [LARGE SCALE GENOMIC DNA]</scope>
    <source>
        <strain evidence="2 3">KACC 18900</strain>
    </source>
</reference>
<dbReference type="Gene3D" id="2.60.120.650">
    <property type="entry name" value="Cupin"/>
    <property type="match status" value="1"/>
</dbReference>
<dbReference type="Proteomes" id="UP001385892">
    <property type="component" value="Unassembled WGS sequence"/>
</dbReference>
<evidence type="ECO:0000259" key="1">
    <source>
        <dbReference type="PROSITE" id="PS51184"/>
    </source>
</evidence>